<dbReference type="KEGG" id="samy:DB32_006066"/>
<sequence>MMRSVLAIALVASACGSRVEHEPACAAPDGWVATLDIEHAPGALTTPDVITSDQARPMPPEVAFEVRGTPEVHDGVVTLRAALVNRSASAQHVDVLTGGVSGLSSNPLALRPLPEPAWRVGREPSTFQAPEVYPSPSRWVIAPGAEVRLVTRYCLARHEVASGARVRFERSFEAWHEPKPRGDFEIVVP</sequence>
<dbReference type="EMBL" id="CP011125">
    <property type="protein sequence ID" value="AKF08917.1"/>
    <property type="molecule type" value="Genomic_DNA"/>
</dbReference>
<proteinExistence type="predicted"/>
<evidence type="ECO:0000313" key="1">
    <source>
        <dbReference type="EMBL" id="AKF08917.1"/>
    </source>
</evidence>
<dbReference type="AlphaFoldDB" id="A0A0F6W6U6"/>
<dbReference type="PROSITE" id="PS51257">
    <property type="entry name" value="PROKAR_LIPOPROTEIN"/>
    <property type="match status" value="1"/>
</dbReference>
<keyword evidence="2" id="KW-1185">Reference proteome</keyword>
<evidence type="ECO:0000313" key="2">
    <source>
        <dbReference type="Proteomes" id="UP000034883"/>
    </source>
</evidence>
<protein>
    <recommendedName>
        <fullName evidence="3">Lipoprotein</fullName>
    </recommendedName>
</protein>
<evidence type="ECO:0008006" key="3">
    <source>
        <dbReference type="Google" id="ProtNLM"/>
    </source>
</evidence>
<accession>A0A0F6W6U6</accession>
<dbReference type="Proteomes" id="UP000034883">
    <property type="component" value="Chromosome"/>
</dbReference>
<dbReference type="STRING" id="927083.DB32_006066"/>
<organism evidence="1 2">
    <name type="scientific">Sandaracinus amylolyticus</name>
    <dbReference type="NCBI Taxonomy" id="927083"/>
    <lineage>
        <taxon>Bacteria</taxon>
        <taxon>Pseudomonadati</taxon>
        <taxon>Myxococcota</taxon>
        <taxon>Polyangia</taxon>
        <taxon>Polyangiales</taxon>
        <taxon>Sandaracinaceae</taxon>
        <taxon>Sandaracinus</taxon>
    </lineage>
</organism>
<reference evidence="1 2" key="1">
    <citation type="submission" date="2015-03" db="EMBL/GenBank/DDBJ databases">
        <title>Genome assembly of Sandaracinus amylolyticus DSM 53668.</title>
        <authorList>
            <person name="Sharma G."/>
            <person name="Subramanian S."/>
        </authorList>
    </citation>
    <scope>NUCLEOTIDE SEQUENCE [LARGE SCALE GENOMIC DNA]</scope>
    <source>
        <strain evidence="1 2">DSM 53668</strain>
    </source>
</reference>
<name>A0A0F6W6U6_9BACT</name>
<gene>
    <name evidence="1" type="ORF">DB32_006066</name>
</gene>